<feature type="domain" description="Uroporphyrinogen decarboxylase (URO-D)" evidence="1">
    <location>
        <begin position="218"/>
        <end position="416"/>
    </location>
</feature>
<dbReference type="EMBL" id="CP102290">
    <property type="protein sequence ID" value="UWP61109.1"/>
    <property type="molecule type" value="Genomic_DNA"/>
</dbReference>
<reference evidence="2" key="1">
    <citation type="journal article" date="2022" name="Cell">
        <title>Design, construction, and in vivo augmentation of a complex gut microbiome.</title>
        <authorList>
            <person name="Cheng A.G."/>
            <person name="Ho P.Y."/>
            <person name="Aranda-Diaz A."/>
            <person name="Jain S."/>
            <person name="Yu F.B."/>
            <person name="Meng X."/>
            <person name="Wang M."/>
            <person name="Iakiviak M."/>
            <person name="Nagashima K."/>
            <person name="Zhao A."/>
            <person name="Murugkar P."/>
            <person name="Patil A."/>
            <person name="Atabakhsh K."/>
            <person name="Weakley A."/>
            <person name="Yan J."/>
            <person name="Brumbaugh A.R."/>
            <person name="Higginbottom S."/>
            <person name="Dimas A."/>
            <person name="Shiver A.L."/>
            <person name="Deutschbauer A."/>
            <person name="Neff N."/>
            <person name="Sonnenburg J.L."/>
            <person name="Huang K.C."/>
            <person name="Fischbach M.A."/>
        </authorList>
    </citation>
    <scope>NUCLEOTIDE SEQUENCE</scope>
    <source>
        <strain evidence="2">DSM 19829</strain>
    </source>
</reference>
<dbReference type="Gene3D" id="3.20.20.210">
    <property type="match status" value="1"/>
</dbReference>
<sequence>MTSRERVRKALNHEVSDRVPIDLGSTPVTTIHALALKKLREQLGLEDHIITLTDPLLQCGAVEQDVIDALQIDCVGVWGITNTVGVPNKDFKRWTLPDGTEVLVSGQFAYTVGDDGALYAYAGGDMNYPPSAKMPGGGFYFDPIVRQEDLDAKTEWNARKDYEGMYRLFTDEELKACEDQSKDLFNNTQCSLVGRYDWGGLGDAFHVPGPWQKETPGVRNMPDWLMTMCEDPDYMKDLFDMQSEIAIENLKLYREAVGDRIDVIELSATDFAHQTSLMVSKEIFQDIFKPYYKRMNDWIHANTNWKIFIHSCGAITSILPDFIEAGFDILNPIQVSAKGMDAGMLKSTFGKDIVFWGGGCNPQSTMPTAKPEEVYEETRAAAKILSKGGGFIGGNIHNVQPDVPAENLLAELQALKDTVPEAE</sequence>
<keyword evidence="2" id="KW-0808">Transferase</keyword>
<dbReference type="InterPro" id="IPR038071">
    <property type="entry name" value="UROD/MetE-like_sf"/>
</dbReference>
<proteinExistence type="predicted"/>
<dbReference type="SUPFAM" id="SSF51726">
    <property type="entry name" value="UROD/MetE-like"/>
    <property type="match status" value="1"/>
</dbReference>
<dbReference type="PANTHER" id="PTHR47099:SF1">
    <property type="entry name" value="METHYLCOBAMIDE:COM METHYLTRANSFERASE MTBA"/>
    <property type="match status" value="1"/>
</dbReference>
<dbReference type="Pfam" id="PF01208">
    <property type="entry name" value="URO-D"/>
    <property type="match status" value="1"/>
</dbReference>
<gene>
    <name evidence="2" type="ORF">NQ502_08790</name>
</gene>
<accession>A0ABY5VKH7</accession>
<keyword evidence="2" id="KW-0489">Methyltransferase</keyword>
<name>A0ABY5VKH7_9FIRM</name>
<organism evidence="2 3">
    <name type="scientific">Ruminococcus gauvreauii</name>
    <dbReference type="NCBI Taxonomy" id="438033"/>
    <lineage>
        <taxon>Bacteria</taxon>
        <taxon>Bacillati</taxon>
        <taxon>Bacillota</taxon>
        <taxon>Clostridia</taxon>
        <taxon>Eubacteriales</taxon>
        <taxon>Oscillospiraceae</taxon>
        <taxon>Ruminococcus</taxon>
    </lineage>
</organism>
<protein>
    <submittedName>
        <fullName evidence="2">Methyltransferase</fullName>
    </submittedName>
</protein>
<evidence type="ECO:0000313" key="2">
    <source>
        <dbReference type="EMBL" id="UWP61109.1"/>
    </source>
</evidence>
<evidence type="ECO:0000313" key="3">
    <source>
        <dbReference type="Proteomes" id="UP001060164"/>
    </source>
</evidence>
<dbReference type="InterPro" id="IPR052024">
    <property type="entry name" value="Methanogen_methyltrans"/>
</dbReference>
<keyword evidence="3" id="KW-1185">Reference proteome</keyword>
<dbReference type="PANTHER" id="PTHR47099">
    <property type="entry name" value="METHYLCOBAMIDE:COM METHYLTRANSFERASE MTBA"/>
    <property type="match status" value="1"/>
</dbReference>
<dbReference type="Proteomes" id="UP001060164">
    <property type="component" value="Chromosome"/>
</dbReference>
<dbReference type="InterPro" id="IPR000257">
    <property type="entry name" value="Uroporphyrinogen_deCOase"/>
</dbReference>
<dbReference type="GO" id="GO:0008168">
    <property type="term" value="F:methyltransferase activity"/>
    <property type="evidence" value="ECO:0007669"/>
    <property type="project" value="UniProtKB-KW"/>
</dbReference>
<evidence type="ECO:0000259" key="1">
    <source>
        <dbReference type="Pfam" id="PF01208"/>
    </source>
</evidence>
<dbReference type="GO" id="GO:0032259">
    <property type="term" value="P:methylation"/>
    <property type="evidence" value="ECO:0007669"/>
    <property type="project" value="UniProtKB-KW"/>
</dbReference>
<dbReference type="RefSeq" id="WP_028528293.1">
    <property type="nucleotide sequence ID" value="NZ_CABLBR010000009.1"/>
</dbReference>